<dbReference type="InterPro" id="IPR020573">
    <property type="entry name" value="UDP_GlcNAc_AcTrfase_non-rep"/>
</dbReference>
<evidence type="ECO:0000313" key="3">
    <source>
        <dbReference type="EMBL" id="MFC7236126.1"/>
    </source>
</evidence>
<dbReference type="GO" id="GO:0016740">
    <property type="term" value="F:transferase activity"/>
    <property type="evidence" value="ECO:0007669"/>
    <property type="project" value="UniProtKB-KW"/>
</dbReference>
<gene>
    <name evidence="3" type="ORF">ACFQJ4_12440</name>
</gene>
<dbReference type="InterPro" id="IPR011004">
    <property type="entry name" value="Trimer_LpxA-like_sf"/>
</dbReference>
<dbReference type="Gene3D" id="2.160.10.10">
    <property type="entry name" value="Hexapeptide repeat proteins"/>
    <property type="match status" value="1"/>
</dbReference>
<protein>
    <submittedName>
        <fullName evidence="3">LpxD N-terminal domain-containing protein</fullName>
    </submittedName>
</protein>
<dbReference type="InterPro" id="IPR018357">
    <property type="entry name" value="Hexapep_transf_CS"/>
</dbReference>
<dbReference type="SUPFAM" id="SSF51161">
    <property type="entry name" value="Trimeric LpxA-like enzymes"/>
    <property type="match status" value="1"/>
</dbReference>
<dbReference type="RefSeq" id="WP_276234277.1">
    <property type="nucleotide sequence ID" value="NZ_CP119802.1"/>
</dbReference>
<dbReference type="GeneID" id="79267832"/>
<accession>A0ABD5ZS41</accession>
<dbReference type="PROSITE" id="PS00101">
    <property type="entry name" value="HEXAPEP_TRANSFERASES"/>
    <property type="match status" value="1"/>
</dbReference>
<dbReference type="Pfam" id="PF04613">
    <property type="entry name" value="LpxD"/>
    <property type="match status" value="1"/>
</dbReference>
<dbReference type="Pfam" id="PF00132">
    <property type="entry name" value="Hexapep"/>
    <property type="match status" value="1"/>
</dbReference>
<comment type="caution">
    <text evidence="3">The sequence shown here is derived from an EMBL/GenBank/DDBJ whole genome shotgun (WGS) entry which is preliminary data.</text>
</comment>
<proteinExistence type="predicted"/>
<dbReference type="Proteomes" id="UP001596398">
    <property type="component" value="Unassembled WGS sequence"/>
</dbReference>
<name>A0ABD5ZS41_9EURY</name>
<dbReference type="EMBL" id="JBHTAP010000001">
    <property type="protein sequence ID" value="MFC7236126.1"/>
    <property type="molecule type" value="Genomic_DNA"/>
</dbReference>
<keyword evidence="4" id="KW-1185">Reference proteome</keyword>
<dbReference type="InterPro" id="IPR050179">
    <property type="entry name" value="Trans_hexapeptide_repeat"/>
</dbReference>
<sequence length="280" mass="27854">MDTARAPTDGQLSSLAVASLVGADHRGPERAVRGFDALDAAGPDDLAFCVHEDPAAVRASDAGVVVCPPALGHLDARTLVVHPNPKLAFVRVLDAAFDAGERATGVHPTATVEPDATLGEGCSVGPNAYVAGCVTLGDGVRVRAGAALGCPGFGFVRDEEGRLVRRQHVGTVRVAAEVEIGANAAVDRAVFGETRVGERAKLSGGVHVAHGARVGPDTTVAFASGLAGGADVGARVTVHPNVAVATGVTVGDGAELGMGAAVLDDVAPGVTVVGAPARPV</sequence>
<dbReference type="AlphaFoldDB" id="A0ABD5ZS41"/>
<evidence type="ECO:0000259" key="2">
    <source>
        <dbReference type="Pfam" id="PF04613"/>
    </source>
</evidence>
<feature type="domain" description="UDP-3-O-[3-hydroxymyristoyl] glucosamine N-acyltransferase non-repeat region" evidence="2">
    <location>
        <begin position="30"/>
        <end position="94"/>
    </location>
</feature>
<evidence type="ECO:0000256" key="1">
    <source>
        <dbReference type="ARBA" id="ARBA00022679"/>
    </source>
</evidence>
<dbReference type="Gene3D" id="3.40.1390.10">
    <property type="entry name" value="MurE/MurF, N-terminal domain"/>
    <property type="match status" value="1"/>
</dbReference>
<organism evidence="3 4">
    <name type="scientific">Halosegnis marinus</name>
    <dbReference type="NCBI Taxonomy" id="3034023"/>
    <lineage>
        <taxon>Archaea</taxon>
        <taxon>Methanobacteriati</taxon>
        <taxon>Methanobacteriota</taxon>
        <taxon>Stenosarchaea group</taxon>
        <taxon>Halobacteria</taxon>
        <taxon>Halobacteriales</taxon>
        <taxon>Natronomonadaceae</taxon>
        <taxon>Halosegnis</taxon>
    </lineage>
</organism>
<reference evidence="3 4" key="1">
    <citation type="journal article" date="2019" name="Int. J. Syst. Evol. Microbiol.">
        <title>The Global Catalogue of Microorganisms (GCM) 10K type strain sequencing project: providing services to taxonomists for standard genome sequencing and annotation.</title>
        <authorList>
            <consortium name="The Broad Institute Genomics Platform"/>
            <consortium name="The Broad Institute Genome Sequencing Center for Infectious Disease"/>
            <person name="Wu L."/>
            <person name="Ma J."/>
        </authorList>
    </citation>
    <scope>NUCLEOTIDE SEQUENCE [LARGE SCALE GENOMIC DNA]</scope>
    <source>
        <strain evidence="3 4">DT85</strain>
    </source>
</reference>
<evidence type="ECO:0000313" key="4">
    <source>
        <dbReference type="Proteomes" id="UP001596398"/>
    </source>
</evidence>
<dbReference type="InterPro" id="IPR001451">
    <property type="entry name" value="Hexapep"/>
</dbReference>
<dbReference type="PANTHER" id="PTHR43300">
    <property type="entry name" value="ACETYLTRANSFERASE"/>
    <property type="match status" value="1"/>
</dbReference>
<keyword evidence="1" id="KW-0808">Transferase</keyword>